<dbReference type="EMBL" id="MNPL01030636">
    <property type="protein sequence ID" value="OQR66913.1"/>
    <property type="molecule type" value="Genomic_DNA"/>
</dbReference>
<dbReference type="Proteomes" id="UP000192247">
    <property type="component" value="Unassembled WGS sequence"/>
</dbReference>
<organism evidence="2 3">
    <name type="scientific">Tropilaelaps mercedesae</name>
    <dbReference type="NCBI Taxonomy" id="418985"/>
    <lineage>
        <taxon>Eukaryota</taxon>
        <taxon>Metazoa</taxon>
        <taxon>Ecdysozoa</taxon>
        <taxon>Arthropoda</taxon>
        <taxon>Chelicerata</taxon>
        <taxon>Arachnida</taxon>
        <taxon>Acari</taxon>
        <taxon>Parasitiformes</taxon>
        <taxon>Mesostigmata</taxon>
        <taxon>Gamasina</taxon>
        <taxon>Dermanyssoidea</taxon>
        <taxon>Laelapidae</taxon>
        <taxon>Tropilaelaps</taxon>
    </lineage>
</organism>
<dbReference type="SMART" id="SM01361">
    <property type="entry name" value="A2M_recep"/>
    <property type="match status" value="1"/>
</dbReference>
<dbReference type="AlphaFoldDB" id="A0A1V9X0F9"/>
<dbReference type="InParanoid" id="A0A1V9X0F9"/>
<reference evidence="2 3" key="1">
    <citation type="journal article" date="2017" name="Gigascience">
        <title>Draft genome of the honey bee ectoparasitic mite, Tropilaelaps mercedesae, is shaped by the parasitic life history.</title>
        <authorList>
            <person name="Dong X."/>
            <person name="Armstrong S.D."/>
            <person name="Xia D."/>
            <person name="Makepeace B.L."/>
            <person name="Darby A.C."/>
            <person name="Kadowaki T."/>
        </authorList>
    </citation>
    <scope>NUCLEOTIDE SEQUENCE [LARGE SCALE GENOMIC DNA]</scope>
    <source>
        <strain evidence="2">Wuxi-XJTLU</strain>
    </source>
</reference>
<protein>
    <submittedName>
        <fullName evidence="2">Ovostatin-like</fullName>
    </submittedName>
</protein>
<proteinExistence type="predicted"/>
<accession>A0A1V9X0F9</accession>
<dbReference type="InterPro" id="IPR009048">
    <property type="entry name" value="A-macroglobulin_rcpt-bd"/>
</dbReference>
<dbReference type="OrthoDB" id="6537832at2759"/>
<dbReference type="InterPro" id="IPR050473">
    <property type="entry name" value="A2M/Complement_sys"/>
</dbReference>
<dbReference type="Pfam" id="PF07677">
    <property type="entry name" value="A2M_recep"/>
    <property type="match status" value="1"/>
</dbReference>
<feature type="domain" description="Alpha-macroglobulin receptor-binding" evidence="1">
    <location>
        <begin position="1"/>
        <end position="86"/>
    </location>
</feature>
<dbReference type="STRING" id="418985.A0A1V9X0F9"/>
<dbReference type="SUPFAM" id="SSF49410">
    <property type="entry name" value="Alpha-macroglobulin receptor domain"/>
    <property type="match status" value="1"/>
</dbReference>
<dbReference type="GO" id="GO:0005576">
    <property type="term" value="C:extracellular region"/>
    <property type="evidence" value="ECO:0007669"/>
    <property type="project" value="InterPro"/>
</dbReference>
<sequence>MAIVELNLLSGYIPDKASLTALADFGKARLFDIEDGRVIMYFDEFTDTPSCSNVQLNRVFDVENLKPATAKVYDYYDGENQKSIEYDRGALQSDLDNI</sequence>
<comment type="caution">
    <text evidence="2">The sequence shown here is derived from an EMBL/GenBank/DDBJ whole genome shotgun (WGS) entry which is preliminary data.</text>
</comment>
<keyword evidence="3" id="KW-1185">Reference proteome</keyword>
<gene>
    <name evidence="2" type="ORF">BIW11_04888</name>
</gene>
<evidence type="ECO:0000313" key="2">
    <source>
        <dbReference type="EMBL" id="OQR66913.1"/>
    </source>
</evidence>
<dbReference type="PANTHER" id="PTHR11412">
    <property type="entry name" value="MACROGLOBULIN / COMPLEMENT"/>
    <property type="match status" value="1"/>
</dbReference>
<evidence type="ECO:0000259" key="1">
    <source>
        <dbReference type="SMART" id="SM01361"/>
    </source>
</evidence>
<dbReference type="InterPro" id="IPR036595">
    <property type="entry name" value="A-macroglobulin_rcpt-bd_sf"/>
</dbReference>
<dbReference type="Gene3D" id="2.60.40.690">
    <property type="entry name" value="Alpha-macroglobulin, receptor-binding domain"/>
    <property type="match status" value="1"/>
</dbReference>
<dbReference type="PANTHER" id="PTHR11412:SF171">
    <property type="entry name" value="PREGNANCY ZONE PROTEIN-LIKE PROTEIN"/>
    <property type="match status" value="1"/>
</dbReference>
<evidence type="ECO:0000313" key="3">
    <source>
        <dbReference type="Proteomes" id="UP000192247"/>
    </source>
</evidence>
<name>A0A1V9X0F9_9ACAR</name>